<evidence type="ECO:0000256" key="2">
    <source>
        <dbReference type="ARBA" id="ARBA00023315"/>
    </source>
</evidence>
<dbReference type="PANTHER" id="PTHR10434">
    <property type="entry name" value="1-ACYL-SN-GLYCEROL-3-PHOSPHATE ACYLTRANSFERASE"/>
    <property type="match status" value="1"/>
</dbReference>
<dbReference type="Pfam" id="PF01553">
    <property type="entry name" value="Acyltransferase"/>
    <property type="match status" value="1"/>
</dbReference>
<keyword evidence="2" id="KW-0012">Acyltransferase</keyword>
<geneLocation type="plastid" evidence="5"/>
<evidence type="ECO:0000256" key="3">
    <source>
        <dbReference type="SAM" id="Phobius"/>
    </source>
</evidence>
<evidence type="ECO:0000313" key="6">
    <source>
        <dbReference type="EMBL" id="AQX45340.1"/>
    </source>
</evidence>
<feature type="domain" description="Phospholipid/glycerol acyltransferase" evidence="4">
    <location>
        <begin position="55"/>
        <end position="176"/>
    </location>
</feature>
<evidence type="ECO:0000256" key="1">
    <source>
        <dbReference type="ARBA" id="ARBA00022679"/>
    </source>
</evidence>
<keyword evidence="3" id="KW-0472">Membrane</keyword>
<gene>
    <name evidence="5" type="ORF">PCKR_812</name>
    <name evidence="6" type="ORF">PFK_812</name>
</gene>
<proteinExistence type="predicted"/>
<dbReference type="EMBL" id="KX897545">
    <property type="protein sequence ID" value="APP88573.1"/>
    <property type="molecule type" value="Genomic_DNA"/>
</dbReference>
<keyword evidence="3" id="KW-1133">Transmembrane helix</keyword>
<keyword evidence="5" id="KW-0934">Plastid</keyword>
<protein>
    <recommendedName>
        <fullName evidence="4">Phospholipid/glycerol acyltransferase domain-containing protein</fullName>
    </recommendedName>
</protein>
<dbReference type="AlphaFoldDB" id="A0A1L5YCY8"/>
<feature type="transmembrane region" description="Helical" evidence="3">
    <location>
        <begin position="20"/>
        <end position="38"/>
    </location>
</feature>
<dbReference type="SMART" id="SM00563">
    <property type="entry name" value="PlsC"/>
    <property type="match status" value="1"/>
</dbReference>
<sequence length="235" mass="26169">MNVRNERSKQNRRGKKINPYLAPLAILLTQDIFLRGYFGQTKVLGKSHLPSSGPLILAPVHRARWDSILLSYFTGRRATGRDCRFMVTHNEMKGIQGWFLNQLGCFPIDQDRPSITSLRLVIDLLADHEQLVMFPEGRISRVDHSIKLYTGIARLALMAQRVGIPVQIVPVGIGYSHPFPLPHDQAAICFGPPISLSSKGDNAVTEINANLIDSLHSAELAARLAVGRPYQKDLT</sequence>
<dbReference type="InterPro" id="IPR002123">
    <property type="entry name" value="Plipid/glycerol_acylTrfase"/>
</dbReference>
<keyword evidence="1" id="KW-0808">Transferase</keyword>
<organism evidence="5">
    <name type="scientific">Paulinella micropora</name>
    <dbReference type="NCBI Taxonomy" id="1928728"/>
    <lineage>
        <taxon>Eukaryota</taxon>
        <taxon>Sar</taxon>
        <taxon>Rhizaria</taxon>
        <taxon>Cercozoa</taxon>
        <taxon>Imbricatea</taxon>
        <taxon>Silicofilosea</taxon>
        <taxon>Euglyphida</taxon>
        <taxon>Paulinellidae</taxon>
        <taxon>Paulinella</taxon>
    </lineage>
</organism>
<dbReference type="GO" id="GO:0003841">
    <property type="term" value="F:1-acylglycerol-3-phosphate O-acyltransferase activity"/>
    <property type="evidence" value="ECO:0007669"/>
    <property type="project" value="TreeGrafter"/>
</dbReference>
<accession>A0A1L5YCY8</accession>
<reference evidence="5" key="1">
    <citation type="journal article" date="2017" name="Protist">
        <title>Diversity of the Photosynthetic Paulinella Species, with the Description of Paulinella micropora sp. nov. and the Chromatophore Genome Sequence for strain KR01.</title>
        <authorList>
            <person name="Lhee D."/>
            <person name="Yang E.C."/>
            <person name="Kim J.I."/>
            <person name="Nakayama T."/>
            <person name="Zuccarello G."/>
            <person name="Andersen R.A."/>
            <person name="Yoon H.S."/>
        </authorList>
    </citation>
    <scope>NUCLEOTIDE SEQUENCE</scope>
    <source>
        <strain evidence="6">FK01</strain>
        <strain evidence="5">KR01</strain>
    </source>
</reference>
<evidence type="ECO:0000259" key="4">
    <source>
        <dbReference type="SMART" id="SM00563"/>
    </source>
</evidence>
<dbReference type="GO" id="GO:0006654">
    <property type="term" value="P:phosphatidic acid biosynthetic process"/>
    <property type="evidence" value="ECO:0007669"/>
    <property type="project" value="TreeGrafter"/>
</dbReference>
<dbReference type="SUPFAM" id="SSF69593">
    <property type="entry name" value="Glycerol-3-phosphate (1)-acyltransferase"/>
    <property type="match status" value="1"/>
</dbReference>
<dbReference type="PANTHER" id="PTHR10434:SF11">
    <property type="entry name" value="1-ACYL-SN-GLYCEROL-3-PHOSPHATE ACYLTRANSFERASE"/>
    <property type="match status" value="1"/>
</dbReference>
<keyword evidence="3" id="KW-0812">Transmembrane</keyword>
<dbReference type="EMBL" id="KY124271">
    <property type="protein sequence ID" value="AQX45340.1"/>
    <property type="molecule type" value="Genomic_DNA"/>
</dbReference>
<name>A0A1L5YCY8_9EUKA</name>
<dbReference type="CDD" id="cd07989">
    <property type="entry name" value="LPLAT_AGPAT-like"/>
    <property type="match status" value="1"/>
</dbReference>
<evidence type="ECO:0000313" key="5">
    <source>
        <dbReference type="EMBL" id="APP88573.1"/>
    </source>
</evidence>